<dbReference type="InterPro" id="IPR007110">
    <property type="entry name" value="Ig-like_dom"/>
</dbReference>
<dbReference type="Pfam" id="PF07686">
    <property type="entry name" value="V-set"/>
    <property type="match status" value="1"/>
</dbReference>
<keyword evidence="2" id="KW-0812">Transmembrane</keyword>
<evidence type="ECO:0000256" key="1">
    <source>
        <dbReference type="ARBA" id="ARBA00023319"/>
    </source>
</evidence>
<dbReference type="FunFam" id="2.60.40.10:FF:001774">
    <property type="entry name" value="Uncharacterized LOC100216153"/>
    <property type="match status" value="1"/>
</dbReference>
<dbReference type="SMART" id="SM00407">
    <property type="entry name" value="IGc1"/>
    <property type="match status" value="2"/>
</dbReference>
<feature type="domain" description="Ig-like" evidence="3">
    <location>
        <begin position="33"/>
        <end position="141"/>
    </location>
</feature>
<evidence type="ECO:0000256" key="2">
    <source>
        <dbReference type="SAM" id="Phobius"/>
    </source>
</evidence>
<dbReference type="PANTHER" id="PTHR23411">
    <property type="entry name" value="TAPASIN"/>
    <property type="match status" value="1"/>
</dbReference>
<protein>
    <submittedName>
        <fullName evidence="4">Natural cytotoxicity triggering receptor 3 ligand 1-like</fullName>
    </submittedName>
</protein>
<feature type="transmembrane region" description="Helical" evidence="2">
    <location>
        <begin position="182"/>
        <end position="203"/>
    </location>
</feature>
<dbReference type="InterPro" id="IPR013106">
    <property type="entry name" value="Ig_V-set"/>
</dbReference>
<dbReference type="InterPro" id="IPR003599">
    <property type="entry name" value="Ig_sub"/>
</dbReference>
<dbReference type="Proteomes" id="UP001295444">
    <property type="component" value="Chromosome 07"/>
</dbReference>
<gene>
    <name evidence="4" type="ORF">PECUL_23A004549</name>
</gene>
<feature type="domain" description="Ig-like" evidence="3">
    <location>
        <begin position="447"/>
        <end position="521"/>
    </location>
</feature>
<dbReference type="InterPro" id="IPR013783">
    <property type="entry name" value="Ig-like_fold"/>
</dbReference>
<keyword evidence="4" id="KW-0675">Receptor</keyword>
<accession>A0AAD1SRZ9</accession>
<proteinExistence type="predicted"/>
<dbReference type="InterPro" id="IPR036179">
    <property type="entry name" value="Ig-like_dom_sf"/>
</dbReference>
<keyword evidence="1" id="KW-0393">Immunoglobulin domain</keyword>
<evidence type="ECO:0000259" key="3">
    <source>
        <dbReference type="PROSITE" id="PS50835"/>
    </source>
</evidence>
<dbReference type="PROSITE" id="PS00290">
    <property type="entry name" value="IG_MHC"/>
    <property type="match status" value="2"/>
</dbReference>
<dbReference type="InterPro" id="IPR050380">
    <property type="entry name" value="Immune_Resp_Modulators"/>
</dbReference>
<evidence type="ECO:0000313" key="5">
    <source>
        <dbReference type="Proteomes" id="UP001295444"/>
    </source>
</evidence>
<name>A0AAD1SRZ9_PELCU</name>
<evidence type="ECO:0000313" key="4">
    <source>
        <dbReference type="EMBL" id="CAH2307926.1"/>
    </source>
</evidence>
<dbReference type="InterPro" id="IPR003597">
    <property type="entry name" value="Ig_C1-set"/>
</dbReference>
<organism evidence="4 5">
    <name type="scientific">Pelobates cultripes</name>
    <name type="common">Western spadefoot toad</name>
    <dbReference type="NCBI Taxonomy" id="61616"/>
    <lineage>
        <taxon>Eukaryota</taxon>
        <taxon>Metazoa</taxon>
        <taxon>Chordata</taxon>
        <taxon>Craniata</taxon>
        <taxon>Vertebrata</taxon>
        <taxon>Euteleostomi</taxon>
        <taxon>Amphibia</taxon>
        <taxon>Batrachia</taxon>
        <taxon>Anura</taxon>
        <taxon>Pelobatoidea</taxon>
        <taxon>Pelobatidae</taxon>
        <taxon>Pelobates</taxon>
    </lineage>
</organism>
<sequence>MDISVRFEWKVPDKSVMELRGGILLLLHLFLQPGDAAALELLVPSVHRAKMGSETLIPCTFTVDKPPVDPRFLVVFWYFQRKEILTYDDTLRTSDTRFSINTTSAIEGDATLTVSRVTVADNGVYKCAIMYLPKRKGKEVSLFVYVHNATVIIDLVMLMVIIITMNFSFTVEDVQAFMQMKILLIIAIGVLMAENVCIIFILFRYKTKIQAHEVTMVIVVLAAVFLILTCLMIITSLENDPIQEFKENDTFLIVNIGLLTGVIVAMIFLIVRKNKLREPENNKTLFKDPLLSKKIYSNNMLDKMSHPHVEEINLLNVIKRGQPVTMQCKISGFYPDNLTVTWLKQEREGQEPTPIKISENVQIPDFRNEEQSKGAKEDVITNYYKNQVGDLRYLKQPDGTYSCTASLTTNSSLSSEQGAQFICRVDHPSLERPIERHTEPLQVMVSPRIEGIVIPDKLIWGQATRLQCKISEFYPDELTVTWIQQKRGILEQIKKIIRNDKHQISDLRYELQLDNTYSCTAFLDFTPLLQGVQFICRVEHPSMDQPVEIKTGPLHVTGCPSNMEGKTKPPPLLKWHQGVRKSKSMESIIKKMNPMLSKYLSYTSTSPNTSINSEDEVEDFIHHNISFSLYEGGAREIKRQNIFFEV</sequence>
<reference evidence="4" key="1">
    <citation type="submission" date="2022-03" db="EMBL/GenBank/DDBJ databases">
        <authorList>
            <person name="Alioto T."/>
            <person name="Alioto T."/>
            <person name="Gomez Garrido J."/>
        </authorList>
    </citation>
    <scope>NUCLEOTIDE SEQUENCE</scope>
</reference>
<dbReference type="Gene3D" id="2.60.40.10">
    <property type="entry name" value="Immunoglobulins"/>
    <property type="match status" value="3"/>
</dbReference>
<dbReference type="SMART" id="SM00406">
    <property type="entry name" value="IGv"/>
    <property type="match status" value="1"/>
</dbReference>
<feature type="transmembrane region" description="Helical" evidence="2">
    <location>
        <begin position="142"/>
        <end position="162"/>
    </location>
</feature>
<feature type="domain" description="Ig-like" evidence="3">
    <location>
        <begin position="307"/>
        <end position="414"/>
    </location>
</feature>
<dbReference type="SMART" id="SM00409">
    <property type="entry name" value="IG"/>
    <property type="match status" value="2"/>
</dbReference>
<dbReference type="InterPro" id="IPR003006">
    <property type="entry name" value="Ig/MHC_CS"/>
</dbReference>
<dbReference type="Pfam" id="PF07654">
    <property type="entry name" value="C1-set"/>
    <property type="match status" value="2"/>
</dbReference>
<dbReference type="AlphaFoldDB" id="A0AAD1SRZ9"/>
<feature type="transmembrane region" description="Helical" evidence="2">
    <location>
        <begin position="215"/>
        <end position="237"/>
    </location>
</feature>
<keyword evidence="5" id="KW-1185">Reference proteome</keyword>
<keyword evidence="2" id="KW-0472">Membrane</keyword>
<dbReference type="PROSITE" id="PS50835">
    <property type="entry name" value="IG_LIKE"/>
    <property type="match status" value="3"/>
</dbReference>
<keyword evidence="2" id="KW-1133">Transmembrane helix</keyword>
<dbReference type="EMBL" id="OW240918">
    <property type="protein sequence ID" value="CAH2307926.1"/>
    <property type="molecule type" value="Genomic_DNA"/>
</dbReference>
<feature type="transmembrane region" description="Helical" evidence="2">
    <location>
        <begin position="252"/>
        <end position="271"/>
    </location>
</feature>
<dbReference type="SUPFAM" id="SSF48726">
    <property type="entry name" value="Immunoglobulin"/>
    <property type="match status" value="3"/>
</dbReference>